<feature type="domain" description="Metallo-beta-lactamase" evidence="5">
    <location>
        <begin position="61"/>
        <end position="264"/>
    </location>
</feature>
<evidence type="ECO:0000313" key="7">
    <source>
        <dbReference type="Proteomes" id="UP000319478"/>
    </source>
</evidence>
<dbReference type="PANTHER" id="PTHR42978">
    <property type="entry name" value="QUORUM-QUENCHING LACTONASE YTNP-RELATED-RELATED"/>
    <property type="match status" value="1"/>
</dbReference>
<comment type="similarity">
    <text evidence="1">Belongs to the metallo-beta-lactamase superfamily.</text>
</comment>
<dbReference type="SMART" id="SM00849">
    <property type="entry name" value="Lactamase_B"/>
    <property type="match status" value="1"/>
</dbReference>
<dbReference type="SUPFAM" id="SSF56281">
    <property type="entry name" value="Metallo-hydrolase/oxidoreductase"/>
    <property type="match status" value="1"/>
</dbReference>
<reference evidence="6 7" key="1">
    <citation type="submission" date="2019-06" db="EMBL/GenBank/DDBJ databases">
        <title>Whole genome shotgun sequence of Komagataeibacter hansenii NBRC 14820.</title>
        <authorList>
            <person name="Hosoyama A."/>
            <person name="Uohara A."/>
            <person name="Ohji S."/>
            <person name="Ichikawa N."/>
        </authorList>
    </citation>
    <scope>NUCLEOTIDE SEQUENCE [LARGE SCALE GENOMIC DNA]</scope>
    <source>
        <strain evidence="6 7">NBRC 14820</strain>
    </source>
</reference>
<gene>
    <name evidence="6" type="ORF">GHA01_28940</name>
</gene>
<protein>
    <submittedName>
        <fullName evidence="6">MBL fold metallo-hydrolase</fullName>
    </submittedName>
</protein>
<evidence type="ECO:0000259" key="5">
    <source>
        <dbReference type="SMART" id="SM00849"/>
    </source>
</evidence>
<evidence type="ECO:0000256" key="2">
    <source>
        <dbReference type="ARBA" id="ARBA00022723"/>
    </source>
</evidence>
<keyword evidence="2" id="KW-0479">Metal-binding</keyword>
<proteinExistence type="inferred from homology"/>
<keyword evidence="7" id="KW-1185">Reference proteome</keyword>
<dbReference type="Gene3D" id="3.60.15.10">
    <property type="entry name" value="Ribonuclease Z/Hydroxyacylglutathione hydrolase-like"/>
    <property type="match status" value="1"/>
</dbReference>
<dbReference type="RefSeq" id="WP_040510628.1">
    <property type="nucleotide sequence ID" value="NZ_BJNN01000160.1"/>
</dbReference>
<name>A0ABQ0SJE8_NOVHA</name>
<dbReference type="Pfam" id="PF00753">
    <property type="entry name" value="Lactamase_B"/>
    <property type="match status" value="1"/>
</dbReference>
<dbReference type="PANTHER" id="PTHR42978:SF6">
    <property type="entry name" value="QUORUM-QUENCHING LACTONASE YTNP-RELATED"/>
    <property type="match status" value="1"/>
</dbReference>
<dbReference type="InterPro" id="IPR001279">
    <property type="entry name" value="Metallo-B-lactamas"/>
</dbReference>
<sequence>MSSERMFQAPEISRYRVGEFAVTVLSDGSLDASLDLLDGIDQDEALSLLSAADTSPSSHMNINAFVIEAGARTILIDGGAGNLNGWGGRLMPALIAAGYDPLQIDTILLTHGHSDHVGGLAGPFATKSFRNVEKFFLHQAELNFWRNEERRDAAPVAHQRLFDVARNVLDAYQQQITPFEDRDVLLPGITAVHLPGHTPGHSGYLLESEDDSLLIWGDVLHFPHIQVARPDVTFAFDHNPGLAAKTRRMILTELSRNNRYVTGVHFNAPVRAKIESDKDAFRLTYDL</sequence>
<dbReference type="InterPro" id="IPR051013">
    <property type="entry name" value="MBL_superfamily_lactonases"/>
</dbReference>
<evidence type="ECO:0000256" key="4">
    <source>
        <dbReference type="ARBA" id="ARBA00022833"/>
    </source>
</evidence>
<dbReference type="CDD" id="cd07720">
    <property type="entry name" value="OPHC2-like_MBL-fold"/>
    <property type="match status" value="1"/>
</dbReference>
<organism evidence="6 7">
    <name type="scientific">Novacetimonas hansenii</name>
    <name type="common">Komagataeibacter hansenii</name>
    <dbReference type="NCBI Taxonomy" id="436"/>
    <lineage>
        <taxon>Bacteria</taxon>
        <taxon>Pseudomonadati</taxon>
        <taxon>Pseudomonadota</taxon>
        <taxon>Alphaproteobacteria</taxon>
        <taxon>Acetobacterales</taxon>
        <taxon>Acetobacteraceae</taxon>
        <taxon>Novacetimonas</taxon>
    </lineage>
</organism>
<accession>A0ABQ0SJE8</accession>
<keyword evidence="4" id="KW-0862">Zinc</keyword>
<comment type="caution">
    <text evidence="6">The sequence shown here is derived from an EMBL/GenBank/DDBJ whole genome shotgun (WGS) entry which is preliminary data.</text>
</comment>
<dbReference type="EMBL" id="BJNN01000160">
    <property type="protein sequence ID" value="GEC65045.1"/>
    <property type="molecule type" value="Genomic_DNA"/>
</dbReference>
<dbReference type="Proteomes" id="UP000319478">
    <property type="component" value="Unassembled WGS sequence"/>
</dbReference>
<dbReference type="InterPro" id="IPR036866">
    <property type="entry name" value="RibonucZ/Hydroxyglut_hydro"/>
</dbReference>
<evidence type="ECO:0000313" key="6">
    <source>
        <dbReference type="EMBL" id="GEC65045.1"/>
    </source>
</evidence>
<evidence type="ECO:0000256" key="3">
    <source>
        <dbReference type="ARBA" id="ARBA00022801"/>
    </source>
</evidence>
<evidence type="ECO:0000256" key="1">
    <source>
        <dbReference type="ARBA" id="ARBA00007749"/>
    </source>
</evidence>
<keyword evidence="3" id="KW-0378">Hydrolase</keyword>